<dbReference type="EMBL" id="SAUN01000001">
    <property type="protein sequence ID" value="RVX45107.1"/>
    <property type="molecule type" value="Genomic_DNA"/>
</dbReference>
<keyword evidence="3" id="KW-1185">Reference proteome</keyword>
<organism evidence="2 3">
    <name type="scientific">Nonomuraea polychroma</name>
    <dbReference type="NCBI Taxonomy" id="46176"/>
    <lineage>
        <taxon>Bacteria</taxon>
        <taxon>Bacillati</taxon>
        <taxon>Actinomycetota</taxon>
        <taxon>Actinomycetes</taxon>
        <taxon>Streptosporangiales</taxon>
        <taxon>Streptosporangiaceae</taxon>
        <taxon>Nonomuraea</taxon>
    </lineage>
</organism>
<proteinExistence type="predicted"/>
<dbReference type="Proteomes" id="UP000284824">
    <property type="component" value="Unassembled WGS sequence"/>
</dbReference>
<gene>
    <name evidence="2" type="ORF">EDD27_7884</name>
</gene>
<accession>A0A438MH49</accession>
<evidence type="ECO:0000313" key="2">
    <source>
        <dbReference type="EMBL" id="RVX45107.1"/>
    </source>
</evidence>
<keyword evidence="1" id="KW-0812">Transmembrane</keyword>
<keyword evidence="1" id="KW-0472">Membrane</keyword>
<sequence>MLPTRAVAPLTAAAAALTLGVTQLATGHQNIPFVTFADYLIEGSYALYLVAAVFAVLDLRAAHTGPGGWGRLGDMGAGLYALGHALLAVPVVVTFVRGDNPPEVLFTLFTPGLVAWLLGLVLMAVGAFKGRRIPRAVAVALPATLPLTLALGDPGVLVEVVTWAVLAAFLLRQMRAAEPAAPHATDWQHHS</sequence>
<feature type="transmembrane region" description="Helical" evidence="1">
    <location>
        <begin position="77"/>
        <end position="98"/>
    </location>
</feature>
<name>A0A438MH49_9ACTN</name>
<protein>
    <submittedName>
        <fullName evidence="2">Uncharacterized protein</fullName>
    </submittedName>
</protein>
<feature type="transmembrane region" description="Helical" evidence="1">
    <location>
        <begin position="104"/>
        <end position="125"/>
    </location>
</feature>
<comment type="caution">
    <text evidence="2">The sequence shown here is derived from an EMBL/GenBank/DDBJ whole genome shotgun (WGS) entry which is preliminary data.</text>
</comment>
<feature type="transmembrane region" description="Helical" evidence="1">
    <location>
        <begin position="37"/>
        <end position="57"/>
    </location>
</feature>
<keyword evidence="1" id="KW-1133">Transmembrane helix</keyword>
<dbReference type="RefSeq" id="WP_127936775.1">
    <property type="nucleotide sequence ID" value="NZ_SAUN01000001.1"/>
</dbReference>
<dbReference type="AlphaFoldDB" id="A0A438MH49"/>
<evidence type="ECO:0000256" key="1">
    <source>
        <dbReference type="SAM" id="Phobius"/>
    </source>
</evidence>
<evidence type="ECO:0000313" key="3">
    <source>
        <dbReference type="Proteomes" id="UP000284824"/>
    </source>
</evidence>
<reference evidence="2 3" key="1">
    <citation type="submission" date="2019-01" db="EMBL/GenBank/DDBJ databases">
        <title>Sequencing the genomes of 1000 actinobacteria strains.</title>
        <authorList>
            <person name="Klenk H.-P."/>
        </authorList>
    </citation>
    <scope>NUCLEOTIDE SEQUENCE [LARGE SCALE GENOMIC DNA]</scope>
    <source>
        <strain evidence="2 3">DSM 43925</strain>
    </source>
</reference>